<dbReference type="NCBIfam" id="TIGR01053">
    <property type="entry name" value="LSD1"/>
    <property type="match status" value="1"/>
</dbReference>
<comment type="caution">
    <text evidence="1">The sequence shown here is derived from an EMBL/GenBank/DDBJ whole genome shotgun (WGS) entry which is preliminary data.</text>
</comment>
<protein>
    <submittedName>
        <fullName evidence="1">Uncharacterized protein</fullName>
    </submittedName>
</protein>
<dbReference type="EMBL" id="DSJL01000011">
    <property type="protein sequence ID" value="HEF65734.1"/>
    <property type="molecule type" value="Genomic_DNA"/>
</dbReference>
<dbReference type="AlphaFoldDB" id="A0A7C1X6L0"/>
<name>A0A7C1X6L0_THERO</name>
<organism evidence="1">
    <name type="scientific">Thermomicrobium roseum</name>
    <dbReference type="NCBI Taxonomy" id="500"/>
    <lineage>
        <taxon>Bacteria</taxon>
        <taxon>Pseudomonadati</taxon>
        <taxon>Thermomicrobiota</taxon>
        <taxon>Thermomicrobia</taxon>
        <taxon>Thermomicrobiales</taxon>
        <taxon>Thermomicrobiaceae</taxon>
        <taxon>Thermomicrobium</taxon>
    </lineage>
</organism>
<sequence>MVLALTSGLSSLRCSSCWSWSS</sequence>
<proteinExistence type="predicted"/>
<accession>A0A7C1X6L0</accession>
<evidence type="ECO:0000313" key="1">
    <source>
        <dbReference type="EMBL" id="HEF65734.1"/>
    </source>
</evidence>
<gene>
    <name evidence="1" type="ORF">ENP47_09075</name>
</gene>
<reference evidence="1" key="1">
    <citation type="journal article" date="2020" name="mSystems">
        <title>Genome- and Community-Level Interaction Insights into Carbon Utilization and Element Cycling Functions of Hydrothermarchaeota in Hydrothermal Sediment.</title>
        <authorList>
            <person name="Zhou Z."/>
            <person name="Liu Y."/>
            <person name="Xu W."/>
            <person name="Pan J."/>
            <person name="Luo Z.H."/>
            <person name="Li M."/>
        </authorList>
    </citation>
    <scope>NUCLEOTIDE SEQUENCE [LARGE SCALE GENOMIC DNA]</scope>
    <source>
        <strain evidence="1">SpSt-222</strain>
    </source>
</reference>